<evidence type="ECO:0000256" key="5">
    <source>
        <dbReference type="ARBA" id="ARBA00022825"/>
    </source>
</evidence>
<evidence type="ECO:0000256" key="1">
    <source>
        <dbReference type="ARBA" id="ARBA00004370"/>
    </source>
</evidence>
<dbReference type="EMBL" id="JACIBV010000001">
    <property type="protein sequence ID" value="MBB3730882.1"/>
    <property type="molecule type" value="Genomic_DNA"/>
</dbReference>
<feature type="compositionally biased region" description="Low complexity" evidence="7">
    <location>
        <begin position="549"/>
        <end position="559"/>
    </location>
</feature>
<keyword evidence="3" id="KW-0645">Protease</keyword>
<evidence type="ECO:0000256" key="7">
    <source>
        <dbReference type="SAM" id="MobiDB-lite"/>
    </source>
</evidence>
<dbReference type="GO" id="GO:0016020">
    <property type="term" value="C:membrane"/>
    <property type="evidence" value="ECO:0007669"/>
    <property type="project" value="UniProtKB-SubCell"/>
</dbReference>
<evidence type="ECO:0000256" key="2">
    <source>
        <dbReference type="ARBA" id="ARBA00008683"/>
    </source>
</evidence>
<comment type="caution">
    <text evidence="9">The sequence shown here is derived from an EMBL/GenBank/DDBJ whole genome shotgun (WGS) entry which is preliminary data.</text>
</comment>
<feature type="compositionally biased region" description="Gly residues" evidence="7">
    <location>
        <begin position="525"/>
        <end position="539"/>
    </location>
</feature>
<dbReference type="InterPro" id="IPR047272">
    <property type="entry name" value="S49_SppA_C"/>
</dbReference>
<organism evidence="9 10">
    <name type="scientific">Nonomuraea dietziae</name>
    <dbReference type="NCBI Taxonomy" id="65515"/>
    <lineage>
        <taxon>Bacteria</taxon>
        <taxon>Bacillati</taxon>
        <taxon>Actinomycetota</taxon>
        <taxon>Actinomycetes</taxon>
        <taxon>Streptosporangiales</taxon>
        <taxon>Streptosporangiaceae</taxon>
        <taxon>Nonomuraea</taxon>
    </lineage>
</organism>
<sequence length="741" mass="78505">MDATKAIVDTVDRFRQRRTAPLVLELDLTEGLTAGPPADPLNAILTMRKPRLADVLSGLKRARHDSRVKALIVKIGGNPLGLAMVQELRQAVTHFRASGRLTVAYGETFGEFGQGTIPYYLASAFERVYLQPSGDVGLTGIALEQRFLKGALEKLDIAYEVGQRHEYKTAANTFTQDHMTDAHRESYGRLAESILEHVVAGIAEGRRLDPGKVRELVDRGPFIGAEAVDAGLVDRLAYRDEVYDEVKKAAGDQAHLQFVSRYARGAAVRKLPNPTADSVALIHGHGMIKLGRSGRSPLGGGGSMGSDTISAAIRAARRDPHVKAVVFRVDSPGGSYVASDTVWREVVLTRKVKPVIVSMGDVAASGGYFVAMAADVIIAQPGTLTGSIGVLGGKAVLGGLMQRAGVTTDMITEGANAAMFSSARSFSTEEWDRVNAWLDRIYDDFVGKVAEGRHLTRERAHELARGRVWTGADARERGLVDELGGLEDALGLARKRAGPRRRRSRAHLSAAQPAGAVEGARVERGQGGGAGQGAAGGLGSVREDRGRARPSLLRPAPAAGRDRHPLGVLLAGDPVDALAHQVGVAVVPGVLLNHVDEDVAVRVVGSTPGDLGESVDGRVRRDLAALVHLGAPHGQRLVGRDVRDVELDVVDVIPVQGGQVGAFEDAAEPVALDVGEMADQAEQRHGGGRDRPLAQLLVGQRRALDGQGLAMPVEEGGEELTLVTGGRGIDSRVSHPAYSPG</sequence>
<comment type="similarity">
    <text evidence="2">Belongs to the peptidase S49 family.</text>
</comment>
<dbReference type="NCBIfam" id="TIGR00705">
    <property type="entry name" value="SppA_67K"/>
    <property type="match status" value="1"/>
</dbReference>
<dbReference type="Gene3D" id="3.90.226.10">
    <property type="entry name" value="2-enoyl-CoA Hydratase, Chain A, domain 1"/>
    <property type="match status" value="3"/>
</dbReference>
<dbReference type="NCBIfam" id="TIGR00706">
    <property type="entry name" value="SppA_dom"/>
    <property type="match status" value="1"/>
</dbReference>
<feature type="domain" description="Peptidase S49" evidence="8">
    <location>
        <begin position="118"/>
        <end position="250"/>
    </location>
</feature>
<dbReference type="SUPFAM" id="SSF52096">
    <property type="entry name" value="ClpP/crotonase"/>
    <property type="match status" value="2"/>
</dbReference>
<dbReference type="AlphaFoldDB" id="A0A7W5YRH0"/>
<feature type="compositionally biased region" description="Basic residues" evidence="7">
    <location>
        <begin position="495"/>
        <end position="506"/>
    </location>
</feature>
<feature type="region of interest" description="Disordered" evidence="7">
    <location>
        <begin position="495"/>
        <end position="560"/>
    </location>
</feature>
<comment type="subcellular location">
    <subcellularLocation>
        <location evidence="1">Membrane</location>
    </subcellularLocation>
</comment>
<evidence type="ECO:0000256" key="3">
    <source>
        <dbReference type="ARBA" id="ARBA00022670"/>
    </source>
</evidence>
<evidence type="ECO:0000256" key="4">
    <source>
        <dbReference type="ARBA" id="ARBA00022801"/>
    </source>
</evidence>
<keyword evidence="6" id="KW-0472">Membrane</keyword>
<dbReference type="PANTHER" id="PTHR33209:SF1">
    <property type="entry name" value="PEPTIDASE S49 DOMAIN-CONTAINING PROTEIN"/>
    <property type="match status" value="1"/>
</dbReference>
<dbReference type="Proteomes" id="UP000579945">
    <property type="component" value="Unassembled WGS sequence"/>
</dbReference>
<reference evidence="9 10" key="1">
    <citation type="submission" date="2020-08" db="EMBL/GenBank/DDBJ databases">
        <title>Sequencing the genomes of 1000 actinobacteria strains.</title>
        <authorList>
            <person name="Klenk H.-P."/>
        </authorList>
    </citation>
    <scope>NUCLEOTIDE SEQUENCE [LARGE SCALE GENOMIC DNA]</scope>
    <source>
        <strain evidence="9 10">DSM 44320</strain>
    </source>
</reference>
<evidence type="ECO:0000313" key="9">
    <source>
        <dbReference type="EMBL" id="MBB3730882.1"/>
    </source>
</evidence>
<dbReference type="CDD" id="cd07018">
    <property type="entry name" value="S49_SppA_67K_type"/>
    <property type="match status" value="1"/>
</dbReference>
<proteinExistence type="inferred from homology"/>
<evidence type="ECO:0000259" key="8">
    <source>
        <dbReference type="Pfam" id="PF01343"/>
    </source>
</evidence>
<keyword evidence="5" id="KW-0720">Serine protease</keyword>
<evidence type="ECO:0000256" key="6">
    <source>
        <dbReference type="ARBA" id="ARBA00023136"/>
    </source>
</evidence>
<dbReference type="InterPro" id="IPR004634">
    <property type="entry name" value="Pept_S49_pIV"/>
</dbReference>
<evidence type="ECO:0000313" key="10">
    <source>
        <dbReference type="Proteomes" id="UP000579945"/>
    </source>
</evidence>
<dbReference type="InterPro" id="IPR029045">
    <property type="entry name" value="ClpP/crotonase-like_dom_sf"/>
</dbReference>
<protein>
    <submittedName>
        <fullName evidence="9">Signal peptide peptidase SppA</fullName>
    </submittedName>
</protein>
<dbReference type="InterPro" id="IPR004635">
    <property type="entry name" value="Pept_S49_SppA"/>
</dbReference>
<dbReference type="CDD" id="cd07023">
    <property type="entry name" value="S49_Sppa_N_C"/>
    <property type="match status" value="1"/>
</dbReference>
<dbReference type="GO" id="GO:0006465">
    <property type="term" value="P:signal peptide processing"/>
    <property type="evidence" value="ECO:0007669"/>
    <property type="project" value="InterPro"/>
</dbReference>
<dbReference type="PANTHER" id="PTHR33209">
    <property type="entry name" value="PROTEASE 4"/>
    <property type="match status" value="1"/>
</dbReference>
<accession>A0A7W5YRH0</accession>
<keyword evidence="10" id="KW-1185">Reference proteome</keyword>
<dbReference type="InterPro" id="IPR047217">
    <property type="entry name" value="S49_SppA_67K_type_N"/>
</dbReference>
<dbReference type="InterPro" id="IPR002142">
    <property type="entry name" value="Peptidase_S49"/>
</dbReference>
<feature type="domain" description="Peptidase S49" evidence="8">
    <location>
        <begin position="350"/>
        <end position="497"/>
    </location>
</feature>
<gene>
    <name evidence="9" type="ORF">FHR33_006742</name>
</gene>
<name>A0A7W5YRH0_9ACTN</name>
<keyword evidence="4" id="KW-0378">Hydrolase</keyword>
<dbReference type="Pfam" id="PF01343">
    <property type="entry name" value="Peptidase_S49"/>
    <property type="match status" value="2"/>
</dbReference>
<dbReference type="GO" id="GO:0008236">
    <property type="term" value="F:serine-type peptidase activity"/>
    <property type="evidence" value="ECO:0007669"/>
    <property type="project" value="UniProtKB-KW"/>
</dbReference>